<evidence type="ECO:0000256" key="2">
    <source>
        <dbReference type="ARBA" id="ARBA00022649"/>
    </source>
</evidence>
<evidence type="ECO:0000256" key="7">
    <source>
        <dbReference type="ARBA" id="ARBA00038093"/>
    </source>
</evidence>
<keyword evidence="3" id="KW-0540">Nuclease</keyword>
<evidence type="ECO:0000256" key="3">
    <source>
        <dbReference type="ARBA" id="ARBA00022722"/>
    </source>
</evidence>
<gene>
    <name evidence="9" type="ORF">AUK05_01275</name>
</gene>
<keyword evidence="5" id="KW-0378">Hydrolase</keyword>
<keyword evidence="6" id="KW-0460">Magnesium</keyword>
<evidence type="ECO:0000259" key="8">
    <source>
        <dbReference type="Pfam" id="PF01850"/>
    </source>
</evidence>
<protein>
    <recommendedName>
        <fullName evidence="8">PIN domain-containing protein</fullName>
    </recommendedName>
</protein>
<dbReference type="GO" id="GO:0004518">
    <property type="term" value="F:nuclease activity"/>
    <property type="evidence" value="ECO:0007669"/>
    <property type="project" value="UniProtKB-KW"/>
</dbReference>
<sequence>MNYIIDSDVMIGLLKKKHEVVEMIKNIDMSDRGTSIICIGEIMEGLDEKQAMELTKFFGSIRIYDVNLDIIFIFVELRKTLRKKGQMIDNMDLLIASTCLANNLTLITGNVKHFERIKGLNIKTIK</sequence>
<dbReference type="GO" id="GO:0046872">
    <property type="term" value="F:metal ion binding"/>
    <property type="evidence" value="ECO:0007669"/>
    <property type="project" value="UniProtKB-KW"/>
</dbReference>
<dbReference type="InterPro" id="IPR029060">
    <property type="entry name" value="PIN-like_dom_sf"/>
</dbReference>
<keyword evidence="2" id="KW-1277">Toxin-antitoxin system</keyword>
<evidence type="ECO:0000256" key="5">
    <source>
        <dbReference type="ARBA" id="ARBA00022801"/>
    </source>
</evidence>
<dbReference type="STRING" id="1805376.AUK05_01275"/>
<evidence type="ECO:0000313" key="9">
    <source>
        <dbReference type="EMBL" id="OIP87455.1"/>
    </source>
</evidence>
<dbReference type="AlphaFoldDB" id="A0A1J5I2T8"/>
<organism evidence="9 10">
    <name type="scientific">Candidatus Shapirobacteria bacterium CG2_30_35_20</name>
    <dbReference type="NCBI Taxonomy" id="1805376"/>
    <lineage>
        <taxon>Bacteria</taxon>
        <taxon>Candidatus Shapironibacteriota</taxon>
    </lineage>
</organism>
<dbReference type="Gene3D" id="3.40.50.1010">
    <property type="entry name" value="5'-nuclease"/>
    <property type="match status" value="1"/>
</dbReference>
<dbReference type="CDD" id="cd09881">
    <property type="entry name" value="PIN_VapC4-5_FitB-like"/>
    <property type="match status" value="1"/>
</dbReference>
<dbReference type="PANTHER" id="PTHR33653:SF1">
    <property type="entry name" value="RIBONUCLEASE VAPC2"/>
    <property type="match status" value="1"/>
</dbReference>
<proteinExistence type="inferred from homology"/>
<comment type="similarity">
    <text evidence="7">Belongs to the PINc/VapC protein family.</text>
</comment>
<feature type="domain" description="PIN" evidence="8">
    <location>
        <begin position="3"/>
        <end position="118"/>
    </location>
</feature>
<evidence type="ECO:0000256" key="4">
    <source>
        <dbReference type="ARBA" id="ARBA00022723"/>
    </source>
</evidence>
<evidence type="ECO:0000256" key="1">
    <source>
        <dbReference type="ARBA" id="ARBA00001946"/>
    </source>
</evidence>
<dbReference type="InterPro" id="IPR050556">
    <property type="entry name" value="Type_II_TA_system_RNase"/>
</dbReference>
<keyword evidence="4" id="KW-0479">Metal-binding</keyword>
<dbReference type="GO" id="GO:0016787">
    <property type="term" value="F:hydrolase activity"/>
    <property type="evidence" value="ECO:0007669"/>
    <property type="project" value="UniProtKB-KW"/>
</dbReference>
<dbReference type="Pfam" id="PF01850">
    <property type="entry name" value="PIN"/>
    <property type="match status" value="1"/>
</dbReference>
<dbReference type="Proteomes" id="UP000182344">
    <property type="component" value="Unassembled WGS sequence"/>
</dbReference>
<reference evidence="9 10" key="1">
    <citation type="journal article" date="2016" name="Environ. Microbiol.">
        <title>Genomic resolution of a cold subsurface aquifer community provides metabolic insights for novel microbes adapted to high CO concentrations.</title>
        <authorList>
            <person name="Probst A.J."/>
            <person name="Castelle C.J."/>
            <person name="Singh A."/>
            <person name="Brown C.T."/>
            <person name="Anantharaman K."/>
            <person name="Sharon I."/>
            <person name="Hug L.A."/>
            <person name="Burstein D."/>
            <person name="Emerson J.B."/>
            <person name="Thomas B.C."/>
            <person name="Banfield J.F."/>
        </authorList>
    </citation>
    <scope>NUCLEOTIDE SEQUENCE [LARGE SCALE GENOMIC DNA]</scope>
    <source>
        <strain evidence="9">CG2_30_35_20</strain>
    </source>
</reference>
<evidence type="ECO:0000313" key="10">
    <source>
        <dbReference type="Proteomes" id="UP000182344"/>
    </source>
</evidence>
<comment type="cofactor">
    <cofactor evidence="1">
        <name>Mg(2+)</name>
        <dbReference type="ChEBI" id="CHEBI:18420"/>
    </cofactor>
</comment>
<dbReference type="InterPro" id="IPR002716">
    <property type="entry name" value="PIN_dom"/>
</dbReference>
<evidence type="ECO:0000256" key="6">
    <source>
        <dbReference type="ARBA" id="ARBA00022842"/>
    </source>
</evidence>
<accession>A0A1J5I2T8</accession>
<name>A0A1J5I2T8_9BACT</name>
<dbReference type="EMBL" id="MNZO01000018">
    <property type="protein sequence ID" value="OIP87455.1"/>
    <property type="molecule type" value="Genomic_DNA"/>
</dbReference>
<comment type="caution">
    <text evidence="9">The sequence shown here is derived from an EMBL/GenBank/DDBJ whole genome shotgun (WGS) entry which is preliminary data.</text>
</comment>
<dbReference type="PANTHER" id="PTHR33653">
    <property type="entry name" value="RIBONUCLEASE VAPC2"/>
    <property type="match status" value="1"/>
</dbReference>
<dbReference type="SUPFAM" id="SSF88723">
    <property type="entry name" value="PIN domain-like"/>
    <property type="match status" value="1"/>
</dbReference>